<evidence type="ECO:0000256" key="4">
    <source>
        <dbReference type="ARBA" id="ARBA00022691"/>
    </source>
</evidence>
<evidence type="ECO:0000256" key="3">
    <source>
        <dbReference type="ARBA" id="ARBA00022679"/>
    </source>
</evidence>
<keyword evidence="11" id="KW-1185">Reference proteome</keyword>
<feature type="domain" description="Type II methyltransferase M.TaqI-like" evidence="8">
    <location>
        <begin position="98"/>
        <end position="234"/>
    </location>
</feature>
<dbReference type="CDD" id="cd02440">
    <property type="entry name" value="AdoMet_MTases"/>
    <property type="match status" value="1"/>
</dbReference>
<keyword evidence="5" id="KW-0680">Restriction system</keyword>
<keyword evidence="3 10" id="KW-0808">Transferase</keyword>
<evidence type="ECO:0000256" key="2">
    <source>
        <dbReference type="ARBA" id="ARBA00022603"/>
    </source>
</evidence>
<keyword evidence="4" id="KW-0949">S-adenosyl-L-methionine</keyword>
<comment type="caution">
    <text evidence="10">The sequence shown here is derived from an EMBL/GenBank/DDBJ whole genome shotgun (WGS) entry which is preliminary data.</text>
</comment>
<dbReference type="GO" id="GO:0032259">
    <property type="term" value="P:methylation"/>
    <property type="evidence" value="ECO:0007669"/>
    <property type="project" value="UniProtKB-KW"/>
</dbReference>
<proteinExistence type="predicted"/>
<dbReference type="PROSITE" id="PS00092">
    <property type="entry name" value="N6_MTASE"/>
    <property type="match status" value="1"/>
</dbReference>
<keyword evidence="2 10" id="KW-0489">Methyltransferase</keyword>
<dbReference type="InterPro" id="IPR011639">
    <property type="entry name" value="MethylTrfase_TaqI-like_dom"/>
</dbReference>
<sequence length="587" mass="68482">MSQHKNKYPQSLESLEMKKLGMVFTEEFISSFVVDRAFHYYTKGRDDKISALKNMKILEPSLGGGSFIFPIFDKVKTELESTEDAQSFMIENFIGIDIEEKAVNLAKENVKNLLETKENETNWKILEKNFLSSDFNGKFDVIIGNPPYIGEKGNKELFREVKTTEFGQKYYEKGMDYFYFFIEKSLELLNEDGILAFITPTYWTRADSAVKLRGAVRDVASFLEVIDFGEARIFKDACGHHSMIFILQKKKVNDFFHYTFKDMKRNLKSGLTSIIEDKEDSPCFERLLCNNNFTMNFSPYFVFASKKDQDIISSIQAKSHHKLRDVASINQGIVSGADKVTISNIKYIDEMDISSFEIKKGDGIFVLKREELKKAGFNEYDNFIVPFYKNSSIEKYKVNPSNLFLIYSTNKIKGEDKENVIAYLSKYRKILERRRECKNGSLPFYSLQWARKRQIFEGEKIVVPQRATVGKFAYHNGEFYASADVYFITDMKVDPFFLLGYLNSSLVTYYLKYIGKSKGSYLELYRRPLGEIPIPVFDDEKMKDISRLAREIYDIKSGEKDFEHLSHRENEIEDLIWEMFELKRCFD</sequence>
<dbReference type="InterPro" id="IPR050953">
    <property type="entry name" value="N4_N6_ade-DNA_methylase"/>
</dbReference>
<dbReference type="InterPro" id="IPR002052">
    <property type="entry name" value="DNA_methylase_N6_adenine_CS"/>
</dbReference>
<dbReference type="Gene3D" id="3.90.220.20">
    <property type="entry name" value="DNA methylase specificity domains"/>
    <property type="match status" value="1"/>
</dbReference>
<evidence type="ECO:0000256" key="1">
    <source>
        <dbReference type="ARBA" id="ARBA00011900"/>
    </source>
</evidence>
<dbReference type="Gene3D" id="3.40.50.150">
    <property type="entry name" value="Vaccinia Virus protein VP39"/>
    <property type="match status" value="1"/>
</dbReference>
<dbReference type="Proteomes" id="UP001314903">
    <property type="component" value="Unassembled WGS sequence"/>
</dbReference>
<comment type="catalytic activity">
    <reaction evidence="7">
        <text>a 2'-deoxyadenosine in DNA + S-adenosyl-L-methionine = an N(6)-methyl-2'-deoxyadenosine in DNA + S-adenosyl-L-homocysteine + H(+)</text>
        <dbReference type="Rhea" id="RHEA:15197"/>
        <dbReference type="Rhea" id="RHEA-COMP:12418"/>
        <dbReference type="Rhea" id="RHEA-COMP:12419"/>
        <dbReference type="ChEBI" id="CHEBI:15378"/>
        <dbReference type="ChEBI" id="CHEBI:57856"/>
        <dbReference type="ChEBI" id="CHEBI:59789"/>
        <dbReference type="ChEBI" id="CHEBI:90615"/>
        <dbReference type="ChEBI" id="CHEBI:90616"/>
        <dbReference type="EC" id="2.1.1.72"/>
    </reaction>
</comment>
<evidence type="ECO:0000313" key="11">
    <source>
        <dbReference type="Proteomes" id="UP001314903"/>
    </source>
</evidence>
<dbReference type="PRINTS" id="PR00507">
    <property type="entry name" value="N12N6MTFRASE"/>
</dbReference>
<evidence type="ECO:0000256" key="5">
    <source>
        <dbReference type="ARBA" id="ARBA00022747"/>
    </source>
</evidence>
<dbReference type="InterPro" id="IPR025931">
    <property type="entry name" value="TaqI_C"/>
</dbReference>
<dbReference type="RefSeq" id="WP_209658759.1">
    <property type="nucleotide sequence ID" value="NZ_JAGGLI010000002.1"/>
</dbReference>
<gene>
    <name evidence="10" type="ORF">J2Z35_000363</name>
</gene>
<dbReference type="EMBL" id="JAGGLI010000002">
    <property type="protein sequence ID" value="MBP2026574.1"/>
    <property type="molecule type" value="Genomic_DNA"/>
</dbReference>
<evidence type="ECO:0000313" key="10">
    <source>
        <dbReference type="EMBL" id="MBP2026574.1"/>
    </source>
</evidence>
<dbReference type="EC" id="2.1.1.72" evidence="1"/>
<dbReference type="SUPFAM" id="SSF116734">
    <property type="entry name" value="DNA methylase specificity domain"/>
    <property type="match status" value="1"/>
</dbReference>
<name>A0ABS4KFN2_9FIRM</name>
<dbReference type="InterPro" id="IPR029063">
    <property type="entry name" value="SAM-dependent_MTases_sf"/>
</dbReference>
<feature type="domain" description="TaqI-like C-terminal specificity" evidence="9">
    <location>
        <begin position="386"/>
        <end position="534"/>
    </location>
</feature>
<accession>A0ABS4KFN2</accession>
<dbReference type="PANTHER" id="PTHR33841">
    <property type="entry name" value="DNA METHYLTRANSFERASE YEEA-RELATED"/>
    <property type="match status" value="1"/>
</dbReference>
<evidence type="ECO:0000256" key="7">
    <source>
        <dbReference type="ARBA" id="ARBA00047942"/>
    </source>
</evidence>
<evidence type="ECO:0000256" key="6">
    <source>
        <dbReference type="ARBA" id="ARBA00023125"/>
    </source>
</evidence>
<dbReference type="Pfam" id="PF12950">
    <property type="entry name" value="TaqI_C"/>
    <property type="match status" value="1"/>
</dbReference>
<dbReference type="InterPro" id="IPR044946">
    <property type="entry name" value="Restrct_endonuc_typeI_TRD_sf"/>
</dbReference>
<dbReference type="SUPFAM" id="SSF53335">
    <property type="entry name" value="S-adenosyl-L-methionine-dependent methyltransferases"/>
    <property type="match status" value="1"/>
</dbReference>
<evidence type="ECO:0000259" key="9">
    <source>
        <dbReference type="Pfam" id="PF12950"/>
    </source>
</evidence>
<dbReference type="GO" id="GO:0009007">
    <property type="term" value="F:site-specific DNA-methyltransferase (adenine-specific) activity"/>
    <property type="evidence" value="ECO:0007669"/>
    <property type="project" value="UniProtKB-EC"/>
</dbReference>
<reference evidence="10 11" key="1">
    <citation type="submission" date="2021-03" db="EMBL/GenBank/DDBJ databases">
        <title>Genomic Encyclopedia of Type Strains, Phase IV (KMG-IV): sequencing the most valuable type-strain genomes for metagenomic binning, comparative biology and taxonomic classification.</title>
        <authorList>
            <person name="Goeker M."/>
        </authorList>
    </citation>
    <scope>NUCLEOTIDE SEQUENCE [LARGE SCALE GENOMIC DNA]</scope>
    <source>
        <strain evidence="10 11">DSM 27512</strain>
    </source>
</reference>
<protein>
    <recommendedName>
        <fullName evidence="1">site-specific DNA-methyltransferase (adenine-specific)</fullName>
        <ecNumber evidence="1">2.1.1.72</ecNumber>
    </recommendedName>
</protein>
<dbReference type="PANTHER" id="PTHR33841:SF6">
    <property type="entry name" value="TYPE II METHYLTRANSFERASE M.HINDII"/>
    <property type="match status" value="1"/>
</dbReference>
<dbReference type="Pfam" id="PF07669">
    <property type="entry name" value="Eco57I"/>
    <property type="match status" value="1"/>
</dbReference>
<keyword evidence="6" id="KW-0238">DNA-binding</keyword>
<evidence type="ECO:0000259" key="8">
    <source>
        <dbReference type="Pfam" id="PF07669"/>
    </source>
</evidence>
<organism evidence="10 11">
    <name type="scientific">Acetoanaerobium pronyense</name>
    <dbReference type="NCBI Taxonomy" id="1482736"/>
    <lineage>
        <taxon>Bacteria</taxon>
        <taxon>Bacillati</taxon>
        <taxon>Bacillota</taxon>
        <taxon>Clostridia</taxon>
        <taxon>Peptostreptococcales</taxon>
        <taxon>Filifactoraceae</taxon>
        <taxon>Acetoanaerobium</taxon>
    </lineage>
</organism>